<proteinExistence type="predicted"/>
<comment type="caution">
    <text evidence="1">The sequence shown here is derived from an EMBL/GenBank/DDBJ whole genome shotgun (WGS) entry which is preliminary data.</text>
</comment>
<name>A0A5B6TGZ0_9BACT</name>
<gene>
    <name evidence="1" type="ORF">FOA19_03000</name>
</gene>
<dbReference type="RefSeq" id="WP_149089302.1">
    <property type="nucleotide sequence ID" value="NZ_VKKY01000001.1"/>
</dbReference>
<sequence>MKSIKLISALLVFLVLISKDAFGQSSSSFYLSQEENQQWLATLTLKDKDAKLGMIADRLLLNDRESDSLQRQCCYPLLIVEGIPLENTNLLSDSIGVVLSNYLNKENVKDVAVFDKAAEMILCTPSNGIILLTLRDKRTAKQFRRLMGLK</sequence>
<dbReference type="Proteomes" id="UP000324133">
    <property type="component" value="Unassembled WGS sequence"/>
</dbReference>
<evidence type="ECO:0000313" key="2">
    <source>
        <dbReference type="Proteomes" id="UP000324133"/>
    </source>
</evidence>
<evidence type="ECO:0000313" key="1">
    <source>
        <dbReference type="EMBL" id="KAA3439661.1"/>
    </source>
</evidence>
<keyword evidence="2" id="KW-1185">Reference proteome</keyword>
<accession>A0A5B6TGZ0</accession>
<protein>
    <recommendedName>
        <fullName evidence="3">DUF4252 domain-containing protein</fullName>
    </recommendedName>
</protein>
<evidence type="ECO:0008006" key="3">
    <source>
        <dbReference type="Google" id="ProtNLM"/>
    </source>
</evidence>
<organism evidence="1 2">
    <name type="scientific">Rufibacter hautae</name>
    <dbReference type="NCBI Taxonomy" id="2595005"/>
    <lineage>
        <taxon>Bacteria</taxon>
        <taxon>Pseudomonadati</taxon>
        <taxon>Bacteroidota</taxon>
        <taxon>Cytophagia</taxon>
        <taxon>Cytophagales</taxon>
        <taxon>Hymenobacteraceae</taxon>
        <taxon>Rufibacter</taxon>
    </lineage>
</organism>
<dbReference type="AlphaFoldDB" id="A0A5B6TGZ0"/>
<dbReference type="EMBL" id="VKKY01000001">
    <property type="protein sequence ID" value="KAA3439661.1"/>
    <property type="molecule type" value="Genomic_DNA"/>
</dbReference>
<reference evidence="1 2" key="1">
    <citation type="submission" date="2019-07" db="EMBL/GenBank/DDBJ databases">
        <title>Rufibacter sp. nov., isolated from lake sediment.</title>
        <authorList>
            <person name="Qu J.-H."/>
        </authorList>
    </citation>
    <scope>NUCLEOTIDE SEQUENCE [LARGE SCALE GENOMIC DNA]</scope>
    <source>
        <strain evidence="1 2">NBS58-1</strain>
    </source>
</reference>
<dbReference type="OrthoDB" id="53858at1853232"/>